<evidence type="ECO:0000256" key="1">
    <source>
        <dbReference type="ARBA" id="ARBA00005104"/>
    </source>
</evidence>
<comment type="caution">
    <text evidence="5">The sequence shown here is derived from an EMBL/GenBank/DDBJ whole genome shotgun (WGS) entry which is preliminary data.</text>
</comment>
<name>A0A3M2JR71_9CELL</name>
<evidence type="ECO:0000256" key="2">
    <source>
        <dbReference type="ARBA" id="ARBA00022857"/>
    </source>
</evidence>
<keyword evidence="2" id="KW-0521">NADP</keyword>
<evidence type="ECO:0000313" key="6">
    <source>
        <dbReference type="Proteomes" id="UP000269289"/>
    </source>
</evidence>
<evidence type="ECO:0000256" key="3">
    <source>
        <dbReference type="ARBA" id="ARBA00023002"/>
    </source>
</evidence>
<dbReference type="PANTHER" id="PTHR38011:SF7">
    <property type="entry name" value="2,5-DIAMINO-6-RIBOSYLAMINO-4(3H)-PYRIMIDINONE 5'-PHOSPHATE REDUCTASE"/>
    <property type="match status" value="1"/>
</dbReference>
<keyword evidence="6" id="KW-1185">Reference proteome</keyword>
<reference evidence="5 6" key="1">
    <citation type="submission" date="2018-10" db="EMBL/GenBank/DDBJ databases">
        <title>Isolation, diversity and antifungal activity of actinobacteria from wheat.</title>
        <authorList>
            <person name="Han C."/>
        </authorList>
    </citation>
    <scope>NUCLEOTIDE SEQUENCE [LARGE SCALE GENOMIC DNA]</scope>
    <source>
        <strain evidence="5 6">NEAU-YY56</strain>
    </source>
</reference>
<dbReference type="OrthoDB" id="5243299at2"/>
<dbReference type="Gene3D" id="3.40.430.10">
    <property type="entry name" value="Dihydrofolate Reductase, subunit A"/>
    <property type="match status" value="1"/>
</dbReference>
<evidence type="ECO:0000259" key="4">
    <source>
        <dbReference type="Pfam" id="PF01872"/>
    </source>
</evidence>
<dbReference type="GO" id="GO:0008703">
    <property type="term" value="F:5-amino-6-(5-phosphoribosylamino)uracil reductase activity"/>
    <property type="evidence" value="ECO:0007669"/>
    <property type="project" value="InterPro"/>
</dbReference>
<comment type="pathway">
    <text evidence="1">Cofactor biosynthesis; riboflavin biosynthesis.</text>
</comment>
<dbReference type="RefSeq" id="WP_122148432.1">
    <property type="nucleotide sequence ID" value="NZ_RFFI01000020.1"/>
</dbReference>
<dbReference type="SUPFAM" id="SSF53597">
    <property type="entry name" value="Dihydrofolate reductase-like"/>
    <property type="match status" value="1"/>
</dbReference>
<dbReference type="InterPro" id="IPR002734">
    <property type="entry name" value="RibDG_C"/>
</dbReference>
<accession>A0A3M2JR71</accession>
<evidence type="ECO:0000313" key="5">
    <source>
        <dbReference type="EMBL" id="RMI13175.1"/>
    </source>
</evidence>
<gene>
    <name evidence="5" type="ORF">EBM89_05370</name>
</gene>
<keyword evidence="3" id="KW-0560">Oxidoreductase</keyword>
<dbReference type="EMBL" id="RFFI01000020">
    <property type="protein sequence ID" value="RMI13175.1"/>
    <property type="molecule type" value="Genomic_DNA"/>
</dbReference>
<dbReference type="InterPro" id="IPR024072">
    <property type="entry name" value="DHFR-like_dom_sf"/>
</dbReference>
<dbReference type="AlphaFoldDB" id="A0A3M2JR71"/>
<dbReference type="GO" id="GO:0009231">
    <property type="term" value="P:riboflavin biosynthetic process"/>
    <property type="evidence" value="ECO:0007669"/>
    <property type="project" value="InterPro"/>
</dbReference>
<sequence>MPRELPPLDVLLPADRTGVPLAPEPGEPVLHDLYAHPAPRPGRTSAVRANMIATLDGAAQGPDGRSRSINGPADWRVFRVMRAVADVVLVGAGTARAEQYTPLAVPADLREARAARGQAPDLALALVTASGDLPEGLRGTDRPPYVVTVAANPRLDALRADLGADRVLVTGETTVDLGAALDALAALGRTRVLAEGGPRLLTDLVRADLVDELCLTTSPLVVGGPGLRALGGTDWLDPRRARAAHLLHHDGMLLGRWTLDPA</sequence>
<dbReference type="InterPro" id="IPR050765">
    <property type="entry name" value="Riboflavin_Biosynth_HTPR"/>
</dbReference>
<dbReference type="Proteomes" id="UP000269289">
    <property type="component" value="Unassembled WGS sequence"/>
</dbReference>
<feature type="domain" description="Bacterial bifunctional deaminase-reductase C-terminal" evidence="4">
    <location>
        <begin position="47"/>
        <end position="232"/>
    </location>
</feature>
<protein>
    <submittedName>
        <fullName evidence="5">Deaminase</fullName>
    </submittedName>
</protein>
<dbReference type="PANTHER" id="PTHR38011">
    <property type="entry name" value="DIHYDROFOLATE REDUCTASE FAMILY PROTEIN (AFU_ORTHOLOGUE AFUA_8G06820)"/>
    <property type="match status" value="1"/>
</dbReference>
<organism evidence="5 6">
    <name type="scientific">Cellulomonas triticagri</name>
    <dbReference type="NCBI Taxonomy" id="2483352"/>
    <lineage>
        <taxon>Bacteria</taxon>
        <taxon>Bacillati</taxon>
        <taxon>Actinomycetota</taxon>
        <taxon>Actinomycetes</taxon>
        <taxon>Micrococcales</taxon>
        <taxon>Cellulomonadaceae</taxon>
        <taxon>Cellulomonas</taxon>
    </lineage>
</organism>
<proteinExistence type="predicted"/>
<dbReference type="Pfam" id="PF01872">
    <property type="entry name" value="RibD_C"/>
    <property type="match status" value="1"/>
</dbReference>